<protein>
    <submittedName>
        <fullName evidence="1">Uncharacterized protein</fullName>
    </submittedName>
</protein>
<proteinExistence type="predicted"/>
<evidence type="ECO:0000313" key="2">
    <source>
        <dbReference type="Proteomes" id="UP000220828"/>
    </source>
</evidence>
<sequence length="105" mass="12784">MDKMEKDALEFTIIRGIIDNAQRKLILKQEFIQFESNDRVSNPYTTFKSNEILEFRYGMKWITFKLTFGREYFIYIKNNQNKIIKINFRTYFGRKKQNITTCMLT</sequence>
<gene>
    <name evidence="1" type="ORF">B0A77_13745</name>
</gene>
<name>A0A2H3KSB4_9FLAO</name>
<reference evidence="1 2" key="1">
    <citation type="submission" date="2017-09" db="EMBL/GenBank/DDBJ databases">
        <title>Whole genomes of Flavobacteriaceae.</title>
        <authorList>
            <person name="Stine C."/>
            <person name="Li C."/>
            <person name="Tadesse D."/>
        </authorList>
    </citation>
    <scope>NUCLEOTIDE SEQUENCE [LARGE SCALE GENOMIC DNA]</scope>
    <source>
        <strain evidence="1 2">ATCC 35036</strain>
    </source>
</reference>
<evidence type="ECO:0000313" key="1">
    <source>
        <dbReference type="EMBL" id="PDS22301.1"/>
    </source>
</evidence>
<organism evidence="1 2">
    <name type="scientific">Flavobacterium branchiophilum</name>
    <dbReference type="NCBI Taxonomy" id="55197"/>
    <lineage>
        <taxon>Bacteria</taxon>
        <taxon>Pseudomonadati</taxon>
        <taxon>Bacteroidota</taxon>
        <taxon>Flavobacteriia</taxon>
        <taxon>Flavobacteriales</taxon>
        <taxon>Flavobacteriaceae</taxon>
        <taxon>Flavobacterium</taxon>
    </lineage>
</organism>
<dbReference type="OrthoDB" id="757707at2"/>
<dbReference type="Proteomes" id="UP000220828">
    <property type="component" value="Unassembled WGS sequence"/>
</dbReference>
<comment type="caution">
    <text evidence="1">The sequence shown here is derived from an EMBL/GenBank/DDBJ whole genome shotgun (WGS) entry which is preliminary data.</text>
</comment>
<dbReference type="EMBL" id="PCMW01000103">
    <property type="protein sequence ID" value="PDS22301.1"/>
    <property type="molecule type" value="Genomic_DNA"/>
</dbReference>
<accession>A0A2H3KSB4</accession>
<dbReference type="AlphaFoldDB" id="A0A2H3KSB4"/>